<evidence type="ECO:0000256" key="1">
    <source>
        <dbReference type="SAM" id="MobiDB-lite"/>
    </source>
</evidence>
<protein>
    <submittedName>
        <fullName evidence="2">Uncharacterized protein</fullName>
    </submittedName>
</protein>
<sequence>MLDLAVQGGLRRSEERLVPQVPVSLPPGPGLHGEHGLKVRGGGVANVVAGAGGTVSSRGHWSFSAASSRSSLPSSSPVWPGRMSALRTREMRDP</sequence>
<evidence type="ECO:0000313" key="2">
    <source>
        <dbReference type="EMBL" id="MFB9072980.1"/>
    </source>
</evidence>
<gene>
    <name evidence="2" type="ORF">ACFFX0_17930</name>
</gene>
<feature type="region of interest" description="Disordered" evidence="1">
    <location>
        <begin position="1"/>
        <end position="33"/>
    </location>
</feature>
<keyword evidence="3" id="KW-1185">Reference proteome</keyword>
<accession>A0ABV5G214</accession>
<proteinExistence type="predicted"/>
<name>A0ABV5G214_9MICC</name>
<evidence type="ECO:0000313" key="3">
    <source>
        <dbReference type="Proteomes" id="UP001589575"/>
    </source>
</evidence>
<reference evidence="2 3" key="1">
    <citation type="submission" date="2024-09" db="EMBL/GenBank/DDBJ databases">
        <authorList>
            <person name="Sun Q."/>
            <person name="Mori K."/>
        </authorList>
    </citation>
    <scope>NUCLEOTIDE SEQUENCE [LARGE SCALE GENOMIC DNA]</scope>
    <source>
        <strain evidence="2 3">CCM 7609</strain>
    </source>
</reference>
<dbReference type="EMBL" id="JBHMFI010000001">
    <property type="protein sequence ID" value="MFB9072980.1"/>
    <property type="molecule type" value="Genomic_DNA"/>
</dbReference>
<feature type="region of interest" description="Disordered" evidence="1">
    <location>
        <begin position="59"/>
        <end position="94"/>
    </location>
</feature>
<feature type="compositionally biased region" description="Low complexity" evidence="1">
    <location>
        <begin position="59"/>
        <end position="77"/>
    </location>
</feature>
<dbReference type="Proteomes" id="UP001589575">
    <property type="component" value="Unassembled WGS sequence"/>
</dbReference>
<comment type="caution">
    <text evidence="2">The sequence shown here is derived from an EMBL/GenBank/DDBJ whole genome shotgun (WGS) entry which is preliminary data.</text>
</comment>
<organism evidence="2 3">
    <name type="scientific">Citricoccus parietis</name>
    <dbReference type="NCBI Taxonomy" id="592307"/>
    <lineage>
        <taxon>Bacteria</taxon>
        <taxon>Bacillati</taxon>
        <taxon>Actinomycetota</taxon>
        <taxon>Actinomycetes</taxon>
        <taxon>Micrococcales</taxon>
        <taxon>Micrococcaceae</taxon>
        <taxon>Citricoccus</taxon>
    </lineage>
</organism>